<protein>
    <submittedName>
        <fullName evidence="1">Uncharacterized protein</fullName>
    </submittedName>
</protein>
<sequence>MFKLGHQWVNSERKVSNSVLMQVEAIYLWMHQGRLTDAIENFNYYSEVGAGAGQSYLPL</sequence>
<dbReference type="EMBL" id="LS974623">
    <property type="protein sequence ID" value="CAG7903682.1"/>
    <property type="molecule type" value="Genomic_DNA"/>
</dbReference>
<organism evidence="2">
    <name type="scientific">Brassica campestris</name>
    <name type="common">Field mustard</name>
    <dbReference type="NCBI Taxonomy" id="3711"/>
    <lineage>
        <taxon>Eukaryota</taxon>
        <taxon>Viridiplantae</taxon>
        <taxon>Streptophyta</taxon>
        <taxon>Embryophyta</taxon>
        <taxon>Tracheophyta</taxon>
        <taxon>Spermatophyta</taxon>
        <taxon>Magnoliopsida</taxon>
        <taxon>eudicotyledons</taxon>
        <taxon>Gunneridae</taxon>
        <taxon>Pentapetalae</taxon>
        <taxon>rosids</taxon>
        <taxon>malvids</taxon>
        <taxon>Brassicales</taxon>
        <taxon>Brassicaceae</taxon>
        <taxon>Brassiceae</taxon>
        <taxon>Brassica</taxon>
    </lineage>
</organism>
<gene>
    <name evidence="2" type="ORF">BRAA07T30745Z</name>
    <name evidence="1" type="ORF">BRAPAZ1V2_A07P33260.2</name>
</gene>
<dbReference type="AlphaFoldDB" id="A0A3P6BCX5"/>
<name>A0A3P6BCX5_BRACM</name>
<accession>A0A3P6BCX5</accession>
<proteinExistence type="predicted"/>
<dbReference type="EMBL" id="LR031574">
    <property type="protein sequence ID" value="VDD00878.1"/>
    <property type="molecule type" value="Genomic_DNA"/>
</dbReference>
<evidence type="ECO:0000313" key="2">
    <source>
        <dbReference type="EMBL" id="VDD00878.1"/>
    </source>
</evidence>
<evidence type="ECO:0000313" key="1">
    <source>
        <dbReference type="EMBL" id="CAG7903682.1"/>
    </source>
</evidence>
<dbReference type="Gramene" id="A07p33260.2_BraZ1">
    <property type="protein sequence ID" value="A07p33260.2_BraZ1.CDS"/>
    <property type="gene ID" value="A07g33260.2_BraZ1"/>
</dbReference>
<reference evidence="2" key="1">
    <citation type="submission" date="2018-11" db="EMBL/GenBank/DDBJ databases">
        <authorList>
            <consortium name="Genoscope - CEA"/>
            <person name="William W."/>
        </authorList>
    </citation>
    <scope>NUCLEOTIDE SEQUENCE</scope>
</reference>
<dbReference type="Proteomes" id="UP000694005">
    <property type="component" value="Chromosome A07"/>
</dbReference>